<gene>
    <name evidence="2" type="ORF">PLICRDRAFT_180572</name>
</gene>
<dbReference type="Proteomes" id="UP000053263">
    <property type="component" value="Unassembled WGS sequence"/>
</dbReference>
<evidence type="ECO:0000313" key="3">
    <source>
        <dbReference type="Proteomes" id="UP000053263"/>
    </source>
</evidence>
<reference evidence="2 3" key="1">
    <citation type="submission" date="2014-06" db="EMBL/GenBank/DDBJ databases">
        <title>Evolutionary Origins and Diversification of the Mycorrhizal Mutualists.</title>
        <authorList>
            <consortium name="DOE Joint Genome Institute"/>
            <consortium name="Mycorrhizal Genomics Consortium"/>
            <person name="Kohler A."/>
            <person name="Kuo A."/>
            <person name="Nagy L.G."/>
            <person name="Floudas D."/>
            <person name="Copeland A."/>
            <person name="Barry K.W."/>
            <person name="Cichocki N."/>
            <person name="Veneault-Fourrey C."/>
            <person name="LaButti K."/>
            <person name="Lindquist E.A."/>
            <person name="Lipzen A."/>
            <person name="Lundell T."/>
            <person name="Morin E."/>
            <person name="Murat C."/>
            <person name="Riley R."/>
            <person name="Ohm R."/>
            <person name="Sun H."/>
            <person name="Tunlid A."/>
            <person name="Henrissat B."/>
            <person name="Grigoriev I.V."/>
            <person name="Hibbett D.S."/>
            <person name="Martin F."/>
        </authorList>
    </citation>
    <scope>NUCLEOTIDE SEQUENCE [LARGE SCALE GENOMIC DNA]</scope>
    <source>
        <strain evidence="2 3">FD-325 SS-3</strain>
    </source>
</reference>
<organism evidence="2 3">
    <name type="scientific">Plicaturopsis crispa FD-325 SS-3</name>
    <dbReference type="NCBI Taxonomy" id="944288"/>
    <lineage>
        <taxon>Eukaryota</taxon>
        <taxon>Fungi</taxon>
        <taxon>Dikarya</taxon>
        <taxon>Basidiomycota</taxon>
        <taxon>Agaricomycotina</taxon>
        <taxon>Agaricomycetes</taxon>
        <taxon>Agaricomycetidae</taxon>
        <taxon>Amylocorticiales</taxon>
        <taxon>Amylocorticiaceae</taxon>
        <taxon>Plicatura</taxon>
        <taxon>Plicaturopsis crispa</taxon>
    </lineage>
</organism>
<dbReference type="EMBL" id="KN832579">
    <property type="protein sequence ID" value="KII83311.1"/>
    <property type="molecule type" value="Genomic_DNA"/>
</dbReference>
<sequence>MITPAASCANITHGSTSAPHVSVNDAPAAPVDTIPPPLAVVYPQKNEAGQRIRRQCGVPGRYKEGKCIEKWGPGPLGPGTVCDRCRKKFKHIKRCVTIDGLKGHPASLSLSTSTRMSPSANLQRTDTLPVYSNIQRHLPSPAITTLPDSSKQHPAYPLRNSTNTQDSRQCGHVQVVNVVE</sequence>
<dbReference type="AlphaFoldDB" id="A0A0C9SK88"/>
<accession>A0A0C9SK88</accession>
<evidence type="ECO:0000313" key="2">
    <source>
        <dbReference type="EMBL" id="KII83311.1"/>
    </source>
</evidence>
<keyword evidence="3" id="KW-1185">Reference proteome</keyword>
<protein>
    <submittedName>
        <fullName evidence="2">Unplaced genomic scaffold PLICRscaffold_26, whole genome shotgun sequence</fullName>
    </submittedName>
</protein>
<dbReference type="OrthoDB" id="2162994at2759"/>
<name>A0A0C9SK88_PLICR</name>
<dbReference type="HOGENOM" id="CLU_1496845_0_0_1"/>
<proteinExistence type="predicted"/>
<evidence type="ECO:0000256" key="1">
    <source>
        <dbReference type="SAM" id="MobiDB-lite"/>
    </source>
</evidence>
<feature type="region of interest" description="Disordered" evidence="1">
    <location>
        <begin position="140"/>
        <end position="169"/>
    </location>
</feature>
<feature type="compositionally biased region" description="Polar residues" evidence="1">
    <location>
        <begin position="159"/>
        <end position="168"/>
    </location>
</feature>